<accession>A0A1H3CLM9</accession>
<keyword evidence="2" id="KW-1185">Reference proteome</keyword>
<reference evidence="2" key="1">
    <citation type="submission" date="2016-10" db="EMBL/GenBank/DDBJ databases">
        <authorList>
            <person name="Varghese N."/>
            <person name="Submissions S."/>
        </authorList>
    </citation>
    <scope>NUCLEOTIDE SEQUENCE [LARGE SCALE GENOMIC DNA]</scope>
    <source>
        <strain evidence="2">DSM 217</strain>
    </source>
</reference>
<sequence>MLMEYLEGPERSVDCLAHQGELVAAVARLKHGRHQSLETSGAAIEGARRLVERYRLDGIVNIQFRDTRGIPHLLEINARMAGGMLYSCAALNLPYWSAMLALGLAQPHDVPAPREGLRVAPIGSALTLTNEAS</sequence>
<organism evidence="1 2">
    <name type="scientific">Thiocapsa roseopersicina</name>
    <dbReference type="NCBI Taxonomy" id="1058"/>
    <lineage>
        <taxon>Bacteria</taxon>
        <taxon>Pseudomonadati</taxon>
        <taxon>Pseudomonadota</taxon>
        <taxon>Gammaproteobacteria</taxon>
        <taxon>Chromatiales</taxon>
        <taxon>Chromatiaceae</taxon>
        <taxon>Thiocapsa</taxon>
    </lineage>
</organism>
<proteinExistence type="predicted"/>
<dbReference type="Gene3D" id="3.30.470.20">
    <property type="entry name" value="ATP-grasp fold, B domain"/>
    <property type="match status" value="1"/>
</dbReference>
<dbReference type="Proteomes" id="UP000198816">
    <property type="component" value="Unassembled WGS sequence"/>
</dbReference>
<name>A0A1H3CLM9_THIRO</name>
<dbReference type="AlphaFoldDB" id="A0A1H3CLM9"/>
<gene>
    <name evidence="1" type="ORF">SAMN05421783_1359</name>
</gene>
<dbReference type="SUPFAM" id="SSF56059">
    <property type="entry name" value="Glutathione synthetase ATP-binding domain-like"/>
    <property type="match status" value="1"/>
</dbReference>
<evidence type="ECO:0008006" key="3">
    <source>
        <dbReference type="Google" id="ProtNLM"/>
    </source>
</evidence>
<dbReference type="STRING" id="1058.SAMN05421783_1359"/>
<protein>
    <recommendedName>
        <fullName evidence="3">ATP-grasp domain-containing protein</fullName>
    </recommendedName>
</protein>
<dbReference type="EMBL" id="FNNZ01000035">
    <property type="protein sequence ID" value="SDX54494.1"/>
    <property type="molecule type" value="Genomic_DNA"/>
</dbReference>
<evidence type="ECO:0000313" key="2">
    <source>
        <dbReference type="Proteomes" id="UP000198816"/>
    </source>
</evidence>
<evidence type="ECO:0000313" key="1">
    <source>
        <dbReference type="EMBL" id="SDX54494.1"/>
    </source>
</evidence>
<dbReference type="Pfam" id="PF15632">
    <property type="entry name" value="ATPgrasp_Ter"/>
    <property type="match status" value="1"/>
</dbReference>